<name>A0A499W6X3_STRAX</name>
<protein>
    <recommendedName>
        <fullName evidence="5">Ketosynthase family 3 (KS3) domain-containing protein</fullName>
    </recommendedName>
</protein>
<evidence type="ECO:0000256" key="2">
    <source>
        <dbReference type="ARBA" id="ARBA00022553"/>
    </source>
</evidence>
<dbReference type="InterPro" id="IPR014031">
    <property type="entry name" value="Ketoacyl_synth_C"/>
</dbReference>
<dbReference type="GO" id="GO:0005737">
    <property type="term" value="C:cytoplasm"/>
    <property type="evidence" value="ECO:0007669"/>
    <property type="project" value="TreeGrafter"/>
</dbReference>
<dbReference type="Gene3D" id="3.40.47.10">
    <property type="match status" value="1"/>
</dbReference>
<keyword evidence="2" id="KW-0597">Phosphoprotein</keyword>
<proteinExistence type="inferred from homology"/>
<gene>
    <name evidence="6" type="ORF">SAVMC3_88480</name>
</gene>
<dbReference type="GO" id="GO:0005886">
    <property type="term" value="C:plasma membrane"/>
    <property type="evidence" value="ECO:0007669"/>
    <property type="project" value="TreeGrafter"/>
</dbReference>
<dbReference type="GO" id="GO:0006633">
    <property type="term" value="P:fatty acid biosynthetic process"/>
    <property type="evidence" value="ECO:0007669"/>
    <property type="project" value="TreeGrafter"/>
</dbReference>
<sequence length="405" mass="41808">MDRFDAAFFGISPREAELMDPQQRLMLEVVWSAIEDAGYRPTELAGKRVGVFVAATNSDYLEVQRAAGRGTEGHTITGAALSIIPNRISYLLDLRGPSIAVDTACSGSLTAVHQACAALRDGTCDVAIAGGVSLILSPAVYEALSAGEMLSPDGRCKTFDSRADGYVRGEGAGVVLLKPNGPAQRDGDAVHAVIKAVAVNHGGRTTSLTAPNPDAQADLLVEAYRAADVPPETVGYIEAHGTGTALGDPIETTGLSTAFRRLRAERGTQAAPGCAIGSVKTNIGHLEAAAGIAGLFKVVLALQHGTIPASLHFQERNPYLELDGGPFEVAATPGPGHGPALPPAANCPDAVGSALSASAGPTRTSCWRNRTCRTPARSVQLSNCSCSPPAPRRRCGTPPSGSQTT</sequence>
<accession>A0A499W6X3</accession>
<dbReference type="Pfam" id="PF00109">
    <property type="entry name" value="ketoacyl-synt"/>
    <property type="match status" value="1"/>
</dbReference>
<keyword evidence="3" id="KW-0808">Transferase</keyword>
<reference evidence="6" key="1">
    <citation type="submission" date="2019-04" db="EMBL/GenBank/DDBJ databases">
        <title>Draft genome sequences of Streptomyces avermitilis MC3.</title>
        <authorList>
            <person name="Komaki H."/>
            <person name="Tamura T."/>
            <person name="Hosoyama A."/>
        </authorList>
    </citation>
    <scope>NUCLEOTIDE SEQUENCE</scope>
    <source>
        <strain evidence="6">MC3</strain>
    </source>
</reference>
<dbReference type="AlphaFoldDB" id="A0A499W6X3"/>
<dbReference type="Pfam" id="PF02801">
    <property type="entry name" value="Ketoacyl-synt_C"/>
    <property type="match status" value="1"/>
</dbReference>
<comment type="similarity">
    <text evidence="3">Belongs to the thiolase-like superfamily. Beta-ketoacyl-ACP synthases family.</text>
</comment>
<dbReference type="InterPro" id="IPR016039">
    <property type="entry name" value="Thiolase-like"/>
</dbReference>
<feature type="domain" description="Ketosynthase family 3 (KS3)" evidence="5">
    <location>
        <begin position="1"/>
        <end position="348"/>
    </location>
</feature>
<evidence type="ECO:0000259" key="5">
    <source>
        <dbReference type="PROSITE" id="PS52004"/>
    </source>
</evidence>
<feature type="region of interest" description="Disordered" evidence="4">
    <location>
        <begin position="380"/>
        <end position="405"/>
    </location>
</feature>
<dbReference type="InterPro" id="IPR014030">
    <property type="entry name" value="Ketoacyl_synth_N"/>
</dbReference>
<dbReference type="PROSITE" id="PS52004">
    <property type="entry name" value="KS3_2"/>
    <property type="match status" value="1"/>
</dbReference>
<dbReference type="EMBL" id="AP019621">
    <property type="protein sequence ID" value="BBJ56219.1"/>
    <property type="molecule type" value="Genomic_DNA"/>
</dbReference>
<evidence type="ECO:0000256" key="3">
    <source>
        <dbReference type="RuleBase" id="RU003694"/>
    </source>
</evidence>
<dbReference type="InterPro" id="IPR050091">
    <property type="entry name" value="PKS_NRPS_Biosynth_Enz"/>
</dbReference>
<organism evidence="6">
    <name type="scientific">Streptomyces avermitilis</name>
    <dbReference type="NCBI Taxonomy" id="33903"/>
    <lineage>
        <taxon>Bacteria</taxon>
        <taxon>Bacillati</taxon>
        <taxon>Actinomycetota</taxon>
        <taxon>Actinomycetes</taxon>
        <taxon>Kitasatosporales</taxon>
        <taxon>Streptomycetaceae</taxon>
        <taxon>Streptomyces</taxon>
    </lineage>
</organism>
<dbReference type="SMART" id="SM00825">
    <property type="entry name" value="PKS_KS"/>
    <property type="match status" value="1"/>
</dbReference>
<dbReference type="SUPFAM" id="SSF53901">
    <property type="entry name" value="Thiolase-like"/>
    <property type="match status" value="1"/>
</dbReference>
<dbReference type="GO" id="GO:0071770">
    <property type="term" value="P:DIM/DIP cell wall layer assembly"/>
    <property type="evidence" value="ECO:0007669"/>
    <property type="project" value="TreeGrafter"/>
</dbReference>
<evidence type="ECO:0000256" key="4">
    <source>
        <dbReference type="SAM" id="MobiDB-lite"/>
    </source>
</evidence>
<dbReference type="InterPro" id="IPR020841">
    <property type="entry name" value="PKS_Beta-ketoAc_synthase_dom"/>
</dbReference>
<dbReference type="GO" id="GO:0004312">
    <property type="term" value="F:fatty acid synthase activity"/>
    <property type="evidence" value="ECO:0007669"/>
    <property type="project" value="TreeGrafter"/>
</dbReference>
<evidence type="ECO:0000313" key="6">
    <source>
        <dbReference type="EMBL" id="BBJ56219.1"/>
    </source>
</evidence>
<dbReference type="PANTHER" id="PTHR43775:SF37">
    <property type="entry name" value="SI:DKEY-61P9.11"/>
    <property type="match status" value="1"/>
</dbReference>
<dbReference type="CDD" id="cd00833">
    <property type="entry name" value="PKS"/>
    <property type="match status" value="1"/>
</dbReference>
<dbReference type="PANTHER" id="PTHR43775">
    <property type="entry name" value="FATTY ACID SYNTHASE"/>
    <property type="match status" value="1"/>
</dbReference>
<keyword evidence="1" id="KW-0596">Phosphopantetheine</keyword>
<evidence type="ECO:0000256" key="1">
    <source>
        <dbReference type="ARBA" id="ARBA00022450"/>
    </source>
</evidence>